<reference evidence="6" key="1">
    <citation type="submission" date="2014-07" db="EMBL/GenBank/DDBJ databases">
        <title>Genome sequencing of plant-pathogenic Streptomyces species.</title>
        <authorList>
            <person name="Harrison J."/>
            <person name="Sapp M."/>
            <person name="Thwaites R."/>
            <person name="Studholme D.J."/>
        </authorList>
    </citation>
    <scope>NUCLEOTIDE SEQUENCE [LARGE SCALE GENOMIC DNA]</scope>
    <source>
        <strain evidence="6">NCPPB 4445</strain>
    </source>
</reference>
<evidence type="ECO:0000256" key="1">
    <source>
        <dbReference type="ARBA" id="ARBA00022679"/>
    </source>
</evidence>
<feature type="region of interest" description="Disordered" evidence="3">
    <location>
        <begin position="1"/>
        <end position="20"/>
    </location>
</feature>
<dbReference type="InterPro" id="IPR036873">
    <property type="entry name" value="Rhodanese-like_dom_sf"/>
</dbReference>
<dbReference type="InterPro" id="IPR001763">
    <property type="entry name" value="Rhodanese-like_dom"/>
</dbReference>
<name>A0A0L0JDH4_9ACTN</name>
<evidence type="ECO:0000313" key="5">
    <source>
        <dbReference type="EMBL" id="KND23643.1"/>
    </source>
</evidence>
<dbReference type="PANTHER" id="PTHR11364">
    <property type="entry name" value="THIOSULFATE SULFERTANSFERASE"/>
    <property type="match status" value="1"/>
</dbReference>
<dbReference type="InterPro" id="IPR001307">
    <property type="entry name" value="Thiosulphate_STrfase_CS"/>
</dbReference>
<dbReference type="CDD" id="cd01448">
    <property type="entry name" value="TST_Repeat_1"/>
    <property type="match status" value="1"/>
</dbReference>
<protein>
    <submittedName>
        <fullName evidence="5">Sulfurtransferase</fullName>
    </submittedName>
</protein>
<dbReference type="EMBL" id="JPPY01000259">
    <property type="protein sequence ID" value="KND23643.1"/>
    <property type="molecule type" value="Genomic_DNA"/>
</dbReference>
<dbReference type="Gene3D" id="3.40.250.10">
    <property type="entry name" value="Rhodanese-like domain"/>
    <property type="match status" value="2"/>
</dbReference>
<gene>
    <name evidence="5" type="ORF">IQ63_44475</name>
</gene>
<organism evidence="5 6">
    <name type="scientific">Streptomyces acidiscabies</name>
    <dbReference type="NCBI Taxonomy" id="42234"/>
    <lineage>
        <taxon>Bacteria</taxon>
        <taxon>Bacillati</taxon>
        <taxon>Actinomycetota</taxon>
        <taxon>Actinomycetes</taxon>
        <taxon>Kitasatosporales</taxon>
        <taxon>Streptomycetaceae</taxon>
        <taxon>Streptomyces</taxon>
    </lineage>
</organism>
<evidence type="ECO:0000313" key="6">
    <source>
        <dbReference type="Proteomes" id="UP000037151"/>
    </source>
</evidence>
<dbReference type="InterPro" id="IPR045078">
    <property type="entry name" value="TST/MPST-like"/>
</dbReference>
<dbReference type="PANTHER" id="PTHR11364:SF27">
    <property type="entry name" value="SULFURTRANSFERASE"/>
    <property type="match status" value="1"/>
</dbReference>
<dbReference type="OrthoDB" id="9770030at2"/>
<feature type="domain" description="Rhodanese" evidence="4">
    <location>
        <begin position="35"/>
        <end position="149"/>
    </location>
</feature>
<accession>A0A0L0JDH4</accession>
<dbReference type="PATRIC" id="fig|42234.21.peg.9135"/>
<evidence type="ECO:0000256" key="3">
    <source>
        <dbReference type="SAM" id="MobiDB-lite"/>
    </source>
</evidence>
<dbReference type="GO" id="GO:0004792">
    <property type="term" value="F:thiosulfate-cyanide sulfurtransferase activity"/>
    <property type="evidence" value="ECO:0007669"/>
    <property type="project" value="InterPro"/>
</dbReference>
<sequence>MPDATGGSWRGGEDGEAPYATSVPPVVDADWVRAHSGPLVLADVRWFLDGRSGYDAYLAGHLPGAVWVDVDTVLSAPPDPVGGRHPVPEPGEFAWALGLLGIGDGTTVVAYDADGGAYAARLVWLLRSTGRDAALLDGGLGGWPGAIETGAVVLPAARLTAVEWPARALRGADEVGAGDAVVLDARAAGRYSGEHVLPTDIRSGHIPGARSAPWSENLTPDGTFLPADQLRARYRALGVEDGAGTVVYCGSGVTACHDLLALEHAGITGAALYPGSWSAWSADPSRRVATGEEPG</sequence>
<dbReference type="SMART" id="SM00450">
    <property type="entry name" value="RHOD"/>
    <property type="match status" value="2"/>
</dbReference>
<dbReference type="Proteomes" id="UP000037151">
    <property type="component" value="Unassembled WGS sequence"/>
</dbReference>
<feature type="domain" description="Rhodanese" evidence="4">
    <location>
        <begin position="176"/>
        <end position="289"/>
    </location>
</feature>
<dbReference type="PROSITE" id="PS00380">
    <property type="entry name" value="RHODANESE_1"/>
    <property type="match status" value="1"/>
</dbReference>
<dbReference type="CDD" id="cd01449">
    <property type="entry name" value="TST_Repeat_2"/>
    <property type="match status" value="1"/>
</dbReference>
<proteinExistence type="predicted"/>
<keyword evidence="2" id="KW-0677">Repeat</keyword>
<dbReference type="SUPFAM" id="SSF52821">
    <property type="entry name" value="Rhodanese/Cell cycle control phosphatase"/>
    <property type="match status" value="2"/>
</dbReference>
<keyword evidence="1 5" id="KW-0808">Transferase</keyword>
<dbReference type="AlphaFoldDB" id="A0A0L0JDH4"/>
<comment type="caution">
    <text evidence="5">The sequence shown here is derived from an EMBL/GenBank/DDBJ whole genome shotgun (WGS) entry which is preliminary data.</text>
</comment>
<evidence type="ECO:0000259" key="4">
    <source>
        <dbReference type="PROSITE" id="PS50206"/>
    </source>
</evidence>
<dbReference type="RefSeq" id="WP_050375732.1">
    <property type="nucleotide sequence ID" value="NZ_KQ257835.1"/>
</dbReference>
<dbReference type="Pfam" id="PF00581">
    <property type="entry name" value="Rhodanese"/>
    <property type="match status" value="2"/>
</dbReference>
<evidence type="ECO:0000256" key="2">
    <source>
        <dbReference type="ARBA" id="ARBA00022737"/>
    </source>
</evidence>
<dbReference type="PROSITE" id="PS50206">
    <property type="entry name" value="RHODANESE_3"/>
    <property type="match status" value="2"/>
</dbReference>